<sequence>MTHMMTPTLVPSALISKSELLNLKAKPPSCRFGILLDRSDSGLLLAVTIEEHMESLLFMMSLILKVSTMSNSGYMKLIDMLITLSPSFLLGINVISPTTSLFIPTLPRHLRMSLVSPFLETSAKDSINVEQAFLTMAAEIKNKMGSQPTGSKSAAESVQMKGQPIQQNTNCCG</sequence>
<dbReference type="Gene3D" id="3.40.50.300">
    <property type="entry name" value="P-loop containing nucleotide triphosphate hydrolases"/>
    <property type="match status" value="1"/>
</dbReference>
<dbReference type="InterPro" id="IPR027417">
    <property type="entry name" value="P-loop_NTPase"/>
</dbReference>
<accession>I3SH54</accession>
<reference evidence="2" key="1">
    <citation type="submission" date="2012-05" db="EMBL/GenBank/DDBJ databases">
        <authorList>
            <person name="Krishnakumar V."/>
            <person name="Cheung F."/>
            <person name="Xiao Y."/>
            <person name="Chan A."/>
            <person name="Moskal W.A."/>
            <person name="Town C.D."/>
        </authorList>
    </citation>
    <scope>NUCLEOTIDE SEQUENCE</scope>
</reference>
<dbReference type="EMBL" id="BT139801">
    <property type="protein sequence ID" value="AFK39596.1"/>
    <property type="molecule type" value="mRNA"/>
</dbReference>
<evidence type="ECO:0000313" key="2">
    <source>
        <dbReference type="EMBL" id="AFK39596.1"/>
    </source>
</evidence>
<protein>
    <submittedName>
        <fullName evidence="2">Uncharacterized protein</fullName>
    </submittedName>
</protein>
<feature type="compositionally biased region" description="Polar residues" evidence="1">
    <location>
        <begin position="164"/>
        <end position="173"/>
    </location>
</feature>
<organism evidence="2">
    <name type="scientific">Medicago truncatula</name>
    <name type="common">Barrel medic</name>
    <name type="synonym">Medicago tribuloides</name>
    <dbReference type="NCBI Taxonomy" id="3880"/>
    <lineage>
        <taxon>Eukaryota</taxon>
        <taxon>Viridiplantae</taxon>
        <taxon>Streptophyta</taxon>
        <taxon>Embryophyta</taxon>
        <taxon>Tracheophyta</taxon>
        <taxon>Spermatophyta</taxon>
        <taxon>Magnoliopsida</taxon>
        <taxon>eudicotyledons</taxon>
        <taxon>Gunneridae</taxon>
        <taxon>Pentapetalae</taxon>
        <taxon>rosids</taxon>
        <taxon>fabids</taxon>
        <taxon>Fabales</taxon>
        <taxon>Fabaceae</taxon>
        <taxon>Papilionoideae</taxon>
        <taxon>50 kb inversion clade</taxon>
        <taxon>NPAAA clade</taxon>
        <taxon>Hologalegina</taxon>
        <taxon>IRL clade</taxon>
        <taxon>Trifolieae</taxon>
        <taxon>Medicago</taxon>
    </lineage>
</organism>
<feature type="compositionally biased region" description="Polar residues" evidence="1">
    <location>
        <begin position="144"/>
        <end position="156"/>
    </location>
</feature>
<dbReference type="AlphaFoldDB" id="I3SH54"/>
<name>I3SH54_MEDTR</name>
<evidence type="ECO:0000256" key="1">
    <source>
        <dbReference type="SAM" id="MobiDB-lite"/>
    </source>
</evidence>
<proteinExistence type="evidence at transcript level"/>
<feature type="region of interest" description="Disordered" evidence="1">
    <location>
        <begin position="144"/>
        <end position="173"/>
    </location>
</feature>